<evidence type="ECO:0000313" key="14">
    <source>
        <dbReference type="Proteomes" id="UP000006701"/>
    </source>
</evidence>
<dbReference type="GeneID" id="4707167"/>
<dbReference type="InterPro" id="IPR011059">
    <property type="entry name" value="Metal-dep_hydrolase_composite"/>
</dbReference>
<comment type="catalytic activity">
    <reaction evidence="8">
        <text>guanine + H2O + H(+) = xanthine + NH4(+)</text>
        <dbReference type="Rhea" id="RHEA:14665"/>
        <dbReference type="ChEBI" id="CHEBI:15377"/>
        <dbReference type="ChEBI" id="CHEBI:15378"/>
        <dbReference type="ChEBI" id="CHEBI:16235"/>
        <dbReference type="ChEBI" id="CHEBI:17712"/>
        <dbReference type="ChEBI" id="CHEBI:28938"/>
        <dbReference type="EC" id="3.5.4.3"/>
    </reaction>
</comment>
<dbReference type="OrthoDB" id="194468at2759"/>
<dbReference type="Gene3D" id="3.20.20.140">
    <property type="entry name" value="Metal-dependent hydrolases"/>
    <property type="match status" value="1"/>
</dbReference>
<dbReference type="Proteomes" id="UP000006701">
    <property type="component" value="Unassembled WGS sequence"/>
</dbReference>
<dbReference type="Gene3D" id="2.30.40.10">
    <property type="entry name" value="Urease, subunit C, domain 1"/>
    <property type="match status" value="1"/>
</dbReference>
<dbReference type="GO" id="GO:0008270">
    <property type="term" value="F:zinc ion binding"/>
    <property type="evidence" value="ECO:0007669"/>
    <property type="project" value="TreeGrafter"/>
</dbReference>
<evidence type="ECO:0000256" key="7">
    <source>
        <dbReference type="ARBA" id="ARBA00022833"/>
    </source>
</evidence>
<accession>A1C996</accession>
<evidence type="ECO:0000256" key="5">
    <source>
        <dbReference type="ARBA" id="ARBA00022723"/>
    </source>
</evidence>
<evidence type="ECO:0000256" key="4">
    <source>
        <dbReference type="ARBA" id="ARBA00012781"/>
    </source>
</evidence>
<dbReference type="eggNOG" id="KOG3968">
    <property type="taxonomic scope" value="Eukaryota"/>
</dbReference>
<feature type="domain" description="Amidohydrolase-related" evidence="12">
    <location>
        <begin position="83"/>
        <end position="495"/>
    </location>
</feature>
<dbReference type="KEGG" id="act:ACLA_054670"/>
<evidence type="ECO:0000256" key="8">
    <source>
        <dbReference type="ARBA" id="ARBA00051148"/>
    </source>
</evidence>
<comment type="cofactor">
    <cofactor evidence="1">
        <name>Zn(2+)</name>
        <dbReference type="ChEBI" id="CHEBI:29105"/>
    </cofactor>
</comment>
<dbReference type="OMA" id="CVHMNDS"/>
<dbReference type="InterPro" id="IPR032466">
    <property type="entry name" value="Metal_Hydrolase"/>
</dbReference>
<dbReference type="InterPro" id="IPR051607">
    <property type="entry name" value="Metallo-dep_hydrolases"/>
</dbReference>
<dbReference type="STRING" id="344612.A1C996"/>
<evidence type="ECO:0000256" key="1">
    <source>
        <dbReference type="ARBA" id="ARBA00001947"/>
    </source>
</evidence>
<comment type="similarity">
    <text evidence="3">Belongs to the metallo-dependent hydrolases superfamily. ATZ/TRZ family.</text>
</comment>
<dbReference type="SUPFAM" id="SSF51556">
    <property type="entry name" value="Metallo-dependent hydrolases"/>
    <property type="match status" value="1"/>
</dbReference>
<evidence type="ECO:0000256" key="2">
    <source>
        <dbReference type="ARBA" id="ARBA00004984"/>
    </source>
</evidence>
<sequence length="537" mass="57532">MAAYNLFVGTFIHLPRTPSADGKHALDINHGALWVSTSSGRIEGCDWSVRSDADIHTLLKKNGWTQETVKITKAREEENEFFFPGFIDTHIHAPQYPNTGIFGSSTLLDWLETYTFPLESSFSNLAKARTVYDTVISRTLANGTTCASYFATIHVPATTLLADLCHARGQRALIGRVCMDNPAFCPDYYRDESAEASLEKTKQVVSHIHALAATAAPTPATSNSDTKPTPTTPLIHPILTPRFAPTCSPAAMRGLAALAASVSPPLHIQTHIAENKSELDLVRSLFPAQPSYAAVYDVHGLLTPRTILAHGVYLSAPERSLIAARGAKISHCPASNSALGSGMCPVRDLLDAGLTVGLGTDVSGGYSPSILEAVRQACLVSRLVEAGREPGPGRETASAVLSVEEGLYLATRGGAAVVDMAAELGGFELGMVWDAQMVRLGGAVRDGDASSNCCRAANGTVDVFGWESWVEKVHKWVWSGDDRNVRAVWVRGRLVHSLASAASTATATGASGWTWKWTWLCGAGLVGAWFAFDRVMR</sequence>
<evidence type="ECO:0000256" key="3">
    <source>
        <dbReference type="ARBA" id="ARBA00006745"/>
    </source>
</evidence>
<dbReference type="HOGENOM" id="CLU_012358_0_0_1"/>
<name>A1C996_ASPCL</name>
<comment type="pathway">
    <text evidence="2">Purine metabolism; guanine degradation; xanthine from guanine: step 1/1.</text>
</comment>
<dbReference type="EMBL" id="DS027048">
    <property type="protein sequence ID" value="EAW13420.1"/>
    <property type="molecule type" value="Genomic_DNA"/>
</dbReference>
<evidence type="ECO:0000256" key="6">
    <source>
        <dbReference type="ARBA" id="ARBA00022801"/>
    </source>
</evidence>
<dbReference type="Pfam" id="PF01979">
    <property type="entry name" value="Amidohydro_1"/>
    <property type="match status" value="1"/>
</dbReference>
<dbReference type="VEuPathDB" id="FungiDB:ACLA_054670"/>
<evidence type="ECO:0000256" key="10">
    <source>
        <dbReference type="ARBA" id="ARBA00069860"/>
    </source>
</evidence>
<keyword evidence="14" id="KW-1185">Reference proteome</keyword>
<keyword evidence="6" id="KW-0378">Hydrolase</keyword>
<keyword evidence="7" id="KW-0862">Zinc</keyword>
<protein>
    <recommendedName>
        <fullName evidence="10">Probable guanine deaminase</fullName>
        <ecNumber evidence="4">3.5.4.3</ecNumber>
    </recommendedName>
    <alternativeName>
        <fullName evidence="11">Guanine aminohydrolase</fullName>
    </alternativeName>
</protein>
<dbReference type="AlphaFoldDB" id="A1C996"/>
<comment type="function">
    <text evidence="9">Catalyzes the hydrolytic deamination of guanine, producing xanthine and ammonia.</text>
</comment>
<dbReference type="RefSeq" id="XP_001274846.1">
    <property type="nucleotide sequence ID" value="XM_001274845.1"/>
</dbReference>
<dbReference type="PANTHER" id="PTHR11271:SF6">
    <property type="entry name" value="GUANINE DEAMINASE"/>
    <property type="match status" value="1"/>
</dbReference>
<proteinExistence type="inferred from homology"/>
<keyword evidence="5" id="KW-0479">Metal-binding</keyword>
<dbReference type="FunFam" id="3.20.20.140:FF:000022">
    <property type="entry name" value="Guanine deaminase"/>
    <property type="match status" value="1"/>
</dbReference>
<dbReference type="GO" id="GO:0006147">
    <property type="term" value="P:guanine catabolic process"/>
    <property type="evidence" value="ECO:0007669"/>
    <property type="project" value="EnsemblFungi"/>
</dbReference>
<dbReference type="InterPro" id="IPR006680">
    <property type="entry name" value="Amidohydro-rel"/>
</dbReference>
<dbReference type="PANTHER" id="PTHR11271">
    <property type="entry name" value="GUANINE DEAMINASE"/>
    <property type="match status" value="1"/>
</dbReference>
<evidence type="ECO:0000256" key="11">
    <source>
        <dbReference type="ARBA" id="ARBA00083147"/>
    </source>
</evidence>
<dbReference type="EC" id="3.5.4.3" evidence="4"/>
<reference evidence="13 14" key="1">
    <citation type="journal article" date="2008" name="PLoS Genet.">
        <title>Genomic islands in the pathogenic filamentous fungus Aspergillus fumigatus.</title>
        <authorList>
            <person name="Fedorova N.D."/>
            <person name="Khaldi N."/>
            <person name="Joardar V.S."/>
            <person name="Maiti R."/>
            <person name="Amedeo P."/>
            <person name="Anderson M.J."/>
            <person name="Crabtree J."/>
            <person name="Silva J.C."/>
            <person name="Badger J.H."/>
            <person name="Albarraq A."/>
            <person name="Angiuoli S."/>
            <person name="Bussey H."/>
            <person name="Bowyer P."/>
            <person name="Cotty P.J."/>
            <person name="Dyer P.S."/>
            <person name="Egan A."/>
            <person name="Galens K."/>
            <person name="Fraser-Liggett C.M."/>
            <person name="Haas B.J."/>
            <person name="Inman J.M."/>
            <person name="Kent R."/>
            <person name="Lemieux S."/>
            <person name="Malavazi I."/>
            <person name="Orvis J."/>
            <person name="Roemer T."/>
            <person name="Ronning C.M."/>
            <person name="Sundaram J.P."/>
            <person name="Sutton G."/>
            <person name="Turner G."/>
            <person name="Venter J.C."/>
            <person name="White O.R."/>
            <person name="Whitty B.R."/>
            <person name="Youngman P."/>
            <person name="Wolfe K.H."/>
            <person name="Goldman G.H."/>
            <person name="Wortman J.R."/>
            <person name="Jiang B."/>
            <person name="Denning D.W."/>
            <person name="Nierman W.C."/>
        </authorList>
    </citation>
    <scope>NUCLEOTIDE SEQUENCE [LARGE SCALE GENOMIC DNA]</scope>
    <source>
        <strain evidence="14">ATCC 1007 / CBS 513.65 / DSM 816 / NCTC 3887 / NRRL 1</strain>
    </source>
</reference>
<evidence type="ECO:0000259" key="12">
    <source>
        <dbReference type="Pfam" id="PF01979"/>
    </source>
</evidence>
<dbReference type="GO" id="GO:0008892">
    <property type="term" value="F:guanine deaminase activity"/>
    <property type="evidence" value="ECO:0007669"/>
    <property type="project" value="UniProtKB-EC"/>
</dbReference>
<evidence type="ECO:0000256" key="9">
    <source>
        <dbReference type="ARBA" id="ARBA00056079"/>
    </source>
</evidence>
<organism evidence="13 14">
    <name type="scientific">Aspergillus clavatus (strain ATCC 1007 / CBS 513.65 / DSM 816 / NCTC 3887 / NRRL 1 / QM 1276 / 107)</name>
    <dbReference type="NCBI Taxonomy" id="344612"/>
    <lineage>
        <taxon>Eukaryota</taxon>
        <taxon>Fungi</taxon>
        <taxon>Dikarya</taxon>
        <taxon>Ascomycota</taxon>
        <taxon>Pezizomycotina</taxon>
        <taxon>Eurotiomycetes</taxon>
        <taxon>Eurotiomycetidae</taxon>
        <taxon>Eurotiales</taxon>
        <taxon>Aspergillaceae</taxon>
        <taxon>Aspergillus</taxon>
        <taxon>Aspergillus subgen. Fumigati</taxon>
    </lineage>
</organism>
<dbReference type="GO" id="GO:0005829">
    <property type="term" value="C:cytosol"/>
    <property type="evidence" value="ECO:0007669"/>
    <property type="project" value="TreeGrafter"/>
</dbReference>
<gene>
    <name evidence="13" type="ORF">ACLA_054670</name>
</gene>
<evidence type="ECO:0000313" key="13">
    <source>
        <dbReference type="EMBL" id="EAW13420.1"/>
    </source>
</evidence>